<dbReference type="RefSeq" id="WP_348266466.1">
    <property type="nucleotide sequence ID" value="NZ_CP121194.1"/>
</dbReference>
<protein>
    <submittedName>
        <fullName evidence="3">Tetratricopeptide repeat protein</fullName>
    </submittedName>
</protein>
<feature type="compositionally biased region" description="Low complexity" evidence="1">
    <location>
        <begin position="118"/>
        <end position="136"/>
    </location>
</feature>
<evidence type="ECO:0000256" key="1">
    <source>
        <dbReference type="SAM" id="MobiDB-lite"/>
    </source>
</evidence>
<accession>A0AAU7D5N7</accession>
<dbReference type="Pfam" id="PF14559">
    <property type="entry name" value="TPR_19"/>
    <property type="match status" value="1"/>
</dbReference>
<organism evidence="3">
    <name type="scientific">Edaphobacter paludis</name>
    <dbReference type="NCBI Taxonomy" id="3035702"/>
    <lineage>
        <taxon>Bacteria</taxon>
        <taxon>Pseudomonadati</taxon>
        <taxon>Acidobacteriota</taxon>
        <taxon>Terriglobia</taxon>
        <taxon>Terriglobales</taxon>
        <taxon>Acidobacteriaceae</taxon>
        <taxon>Edaphobacter</taxon>
    </lineage>
</organism>
<sequence>MLTITNLHAISSKYQRVIYNVMSPRTPFRLLLAAAALSAVACVAQTVPAPCPANQPASAPCAPPAAPQPSTPSSSAQQFPFPGETSKPADTAPNAPKPAADAAHPFPTESPDMPGEAPSSSSSSSSSGSDDTSDTPAPTPTRHRLPKVKNLQTPDERVDEDINVAKFYFNRGNFNAAYLRSKDAVKTEPDYAETHFSLAQAAAKMNKTDEARAEYNAYLKLSPGGDNAKAARKALEELH</sequence>
<feature type="region of interest" description="Disordered" evidence="1">
    <location>
        <begin position="52"/>
        <end position="156"/>
    </location>
</feature>
<feature type="compositionally biased region" description="Low complexity" evidence="1">
    <location>
        <begin position="71"/>
        <end position="107"/>
    </location>
</feature>
<feature type="compositionally biased region" description="Pro residues" evidence="1">
    <location>
        <begin position="61"/>
        <end position="70"/>
    </location>
</feature>
<name>A0AAU7D5N7_9BACT</name>
<accession>A0AAU7CWA2</accession>
<dbReference type="Gene3D" id="1.25.40.10">
    <property type="entry name" value="Tetratricopeptide repeat domain"/>
    <property type="match status" value="1"/>
</dbReference>
<proteinExistence type="predicted"/>
<dbReference type="EMBL" id="CP121194">
    <property type="protein sequence ID" value="XBH08956.1"/>
    <property type="molecule type" value="Genomic_DNA"/>
</dbReference>
<gene>
    <name evidence="2" type="ORF">P4G45_10670</name>
    <name evidence="3" type="ORF">P8936_10640</name>
</gene>
<dbReference type="InterPro" id="IPR011990">
    <property type="entry name" value="TPR-like_helical_dom_sf"/>
</dbReference>
<dbReference type="EMBL" id="CP121195">
    <property type="protein sequence ID" value="XBH12166.1"/>
    <property type="molecule type" value="Genomic_DNA"/>
</dbReference>
<evidence type="ECO:0000313" key="2">
    <source>
        <dbReference type="EMBL" id="XBH08956.1"/>
    </source>
</evidence>
<evidence type="ECO:0000313" key="3">
    <source>
        <dbReference type="EMBL" id="XBH12166.1"/>
    </source>
</evidence>
<dbReference type="SUPFAM" id="SSF48452">
    <property type="entry name" value="TPR-like"/>
    <property type="match status" value="1"/>
</dbReference>
<dbReference type="KEGG" id="epl:P4G45_10670"/>
<dbReference type="AlphaFoldDB" id="A0AAU7D5N7"/>
<reference evidence="3" key="1">
    <citation type="submission" date="2023-03" db="EMBL/GenBank/DDBJ databases">
        <title>Edaphobacter sp.</title>
        <authorList>
            <person name="Huber K.J."/>
            <person name="Papendorf J."/>
            <person name="Pilke C."/>
            <person name="Bunk B."/>
            <person name="Sproeer C."/>
            <person name="Pester M."/>
        </authorList>
    </citation>
    <scope>NUCLEOTIDE SEQUENCE</scope>
    <source>
        <strain evidence="2">DSM 109919</strain>
        <strain evidence="3">DSM 109920</strain>
    </source>
</reference>